<feature type="compositionally biased region" description="Polar residues" evidence="1">
    <location>
        <begin position="138"/>
        <end position="148"/>
    </location>
</feature>
<feature type="region of interest" description="Disordered" evidence="1">
    <location>
        <begin position="206"/>
        <end position="241"/>
    </location>
</feature>
<sequence>MRASFDLRLPSQPMVRSLVPTSPGQELQNHFFSPFILHATSTLLPHAVGLLSATLPCRASDRSDGSLHLFLLTVLVNPGQVPHRHQHSSVCRYRSRMHLKDSTEALGRCEGQQELLVLPSKTGTVSDIPGGEKAKSASPVNRSATSTPLRDRTNDWHLAHIKSTAPLPSFQKLPPSPTPQHPRFTANRPPVTFELPSLPDLPNIHPPPDPPQQKRIARTNRVGQTAYGDRPKDTPELPKGWSDQHDRAICYLDVRGYDLKDAITKMRGYFPELKGPLSTAMLDKRLRQLDQNPDVGYWGDAMRDVEDAVAAGSLAAGGVSPFGKGGPVAANMVGAGKGRENVVGERPKIKTTLSRSRLQPHAAAAKKLLGVG</sequence>
<feature type="compositionally biased region" description="Basic and acidic residues" evidence="1">
    <location>
        <begin position="229"/>
        <end position="241"/>
    </location>
</feature>
<dbReference type="AlphaFoldDB" id="A0A6A6PFN6"/>
<accession>A0A6A6PFN6</accession>
<proteinExistence type="predicted"/>
<dbReference type="Proteomes" id="UP000799767">
    <property type="component" value="Unassembled WGS sequence"/>
</dbReference>
<dbReference type="GeneID" id="54479534"/>
<keyword evidence="3" id="KW-1185">Reference proteome</keyword>
<evidence type="ECO:0000256" key="1">
    <source>
        <dbReference type="SAM" id="MobiDB-lite"/>
    </source>
</evidence>
<feature type="region of interest" description="Disordered" evidence="1">
    <location>
        <begin position="164"/>
        <end position="186"/>
    </location>
</feature>
<dbReference type="EMBL" id="MU001643">
    <property type="protein sequence ID" value="KAF2478755.1"/>
    <property type="molecule type" value="Genomic_DNA"/>
</dbReference>
<gene>
    <name evidence="2" type="ORF">BDY17DRAFT_58658</name>
</gene>
<dbReference type="OrthoDB" id="5383839at2759"/>
<organism evidence="2 3">
    <name type="scientific">Neohortaea acidophila</name>
    <dbReference type="NCBI Taxonomy" id="245834"/>
    <lineage>
        <taxon>Eukaryota</taxon>
        <taxon>Fungi</taxon>
        <taxon>Dikarya</taxon>
        <taxon>Ascomycota</taxon>
        <taxon>Pezizomycotina</taxon>
        <taxon>Dothideomycetes</taxon>
        <taxon>Dothideomycetidae</taxon>
        <taxon>Mycosphaerellales</taxon>
        <taxon>Teratosphaeriaceae</taxon>
        <taxon>Neohortaea</taxon>
    </lineage>
</organism>
<feature type="region of interest" description="Disordered" evidence="1">
    <location>
        <begin position="122"/>
        <end position="150"/>
    </location>
</feature>
<reference evidence="2" key="1">
    <citation type="journal article" date="2020" name="Stud. Mycol.">
        <title>101 Dothideomycetes genomes: a test case for predicting lifestyles and emergence of pathogens.</title>
        <authorList>
            <person name="Haridas S."/>
            <person name="Albert R."/>
            <person name="Binder M."/>
            <person name="Bloem J."/>
            <person name="Labutti K."/>
            <person name="Salamov A."/>
            <person name="Andreopoulos B."/>
            <person name="Baker S."/>
            <person name="Barry K."/>
            <person name="Bills G."/>
            <person name="Bluhm B."/>
            <person name="Cannon C."/>
            <person name="Castanera R."/>
            <person name="Culley D."/>
            <person name="Daum C."/>
            <person name="Ezra D."/>
            <person name="Gonzalez J."/>
            <person name="Henrissat B."/>
            <person name="Kuo A."/>
            <person name="Liang C."/>
            <person name="Lipzen A."/>
            <person name="Lutzoni F."/>
            <person name="Magnuson J."/>
            <person name="Mondo S."/>
            <person name="Nolan M."/>
            <person name="Ohm R."/>
            <person name="Pangilinan J."/>
            <person name="Park H.-J."/>
            <person name="Ramirez L."/>
            <person name="Alfaro M."/>
            <person name="Sun H."/>
            <person name="Tritt A."/>
            <person name="Yoshinaga Y."/>
            <person name="Zwiers L.-H."/>
            <person name="Turgeon B."/>
            <person name="Goodwin S."/>
            <person name="Spatafora J."/>
            <person name="Crous P."/>
            <person name="Grigoriev I."/>
        </authorList>
    </citation>
    <scope>NUCLEOTIDE SEQUENCE</scope>
    <source>
        <strain evidence="2">CBS 113389</strain>
    </source>
</reference>
<evidence type="ECO:0000313" key="2">
    <source>
        <dbReference type="EMBL" id="KAF2478755.1"/>
    </source>
</evidence>
<name>A0A6A6PFN6_9PEZI</name>
<evidence type="ECO:0000313" key="3">
    <source>
        <dbReference type="Proteomes" id="UP000799767"/>
    </source>
</evidence>
<protein>
    <submittedName>
        <fullName evidence="2">Uncharacterized protein</fullName>
    </submittedName>
</protein>
<dbReference type="RefSeq" id="XP_033585325.1">
    <property type="nucleotide sequence ID" value="XM_033738532.1"/>
</dbReference>